<evidence type="ECO:0000313" key="17">
    <source>
        <dbReference type="Proteomes" id="UP000243515"/>
    </source>
</evidence>
<evidence type="ECO:0000256" key="11">
    <source>
        <dbReference type="ARBA" id="ARBA00030237"/>
    </source>
</evidence>
<evidence type="ECO:0000256" key="9">
    <source>
        <dbReference type="ARBA" id="ARBA00022840"/>
    </source>
</evidence>
<evidence type="ECO:0000256" key="2">
    <source>
        <dbReference type="ARBA" id="ARBA00012513"/>
    </source>
</evidence>
<evidence type="ECO:0000256" key="4">
    <source>
        <dbReference type="ARBA" id="ARBA00019599"/>
    </source>
</evidence>
<proteinExistence type="predicted"/>
<keyword evidence="9" id="KW-0067">ATP-binding</keyword>
<feature type="domain" description="Protein kinase" evidence="15">
    <location>
        <begin position="49"/>
        <end position="313"/>
    </location>
</feature>
<evidence type="ECO:0000256" key="5">
    <source>
        <dbReference type="ARBA" id="ARBA00022527"/>
    </source>
</evidence>
<reference evidence="16 17" key="1">
    <citation type="journal article" date="2015" name="Environ. Microbiol.">
        <title>Metagenome sequence of Elaphomyces granulatus from sporocarp tissue reveals Ascomycota ectomycorrhizal fingerprints of genome expansion and a Proteobacteria-rich microbiome.</title>
        <authorList>
            <person name="Quandt C.A."/>
            <person name="Kohler A."/>
            <person name="Hesse C.N."/>
            <person name="Sharpton T.J."/>
            <person name="Martin F."/>
            <person name="Spatafora J.W."/>
        </authorList>
    </citation>
    <scope>NUCLEOTIDE SEQUENCE [LARGE SCALE GENOMIC DNA]</scope>
    <source>
        <strain evidence="16 17">OSC145934</strain>
    </source>
</reference>
<dbReference type="AlphaFoldDB" id="A0A232LSY1"/>
<dbReference type="EC" id="2.7.11.1" evidence="2"/>
<evidence type="ECO:0000256" key="3">
    <source>
        <dbReference type="ARBA" id="ARBA00018572"/>
    </source>
</evidence>
<comment type="subcellular location">
    <subcellularLocation>
        <location evidence="1">Preautophagosomal structure membrane</location>
        <topology evidence="1">Peripheral membrane protein</topology>
    </subcellularLocation>
</comment>
<comment type="catalytic activity">
    <reaction evidence="13">
        <text>L-seryl-[protein] + ATP = O-phospho-L-seryl-[protein] + ADP + H(+)</text>
        <dbReference type="Rhea" id="RHEA:17989"/>
        <dbReference type="Rhea" id="RHEA-COMP:9863"/>
        <dbReference type="Rhea" id="RHEA-COMP:11604"/>
        <dbReference type="ChEBI" id="CHEBI:15378"/>
        <dbReference type="ChEBI" id="CHEBI:29999"/>
        <dbReference type="ChEBI" id="CHEBI:30616"/>
        <dbReference type="ChEBI" id="CHEBI:83421"/>
        <dbReference type="ChEBI" id="CHEBI:456216"/>
        <dbReference type="EC" id="2.7.11.1"/>
    </reaction>
</comment>
<dbReference type="GO" id="GO:0010506">
    <property type="term" value="P:regulation of autophagy"/>
    <property type="evidence" value="ECO:0007669"/>
    <property type="project" value="InterPro"/>
</dbReference>
<feature type="region of interest" description="Disordered" evidence="14">
    <location>
        <begin position="24"/>
        <end position="44"/>
    </location>
</feature>
<evidence type="ECO:0000313" key="16">
    <source>
        <dbReference type="EMBL" id="OXV07236.1"/>
    </source>
</evidence>
<evidence type="ECO:0000256" key="14">
    <source>
        <dbReference type="SAM" id="MobiDB-lite"/>
    </source>
</evidence>
<evidence type="ECO:0000256" key="12">
    <source>
        <dbReference type="ARBA" id="ARBA00047899"/>
    </source>
</evidence>
<dbReference type="EMBL" id="NPHW01004986">
    <property type="protein sequence ID" value="OXV07236.1"/>
    <property type="molecule type" value="Genomic_DNA"/>
</dbReference>
<dbReference type="Pfam" id="PF00069">
    <property type="entry name" value="Pkinase"/>
    <property type="match status" value="1"/>
</dbReference>
<dbReference type="GO" id="GO:0005829">
    <property type="term" value="C:cytosol"/>
    <property type="evidence" value="ECO:0007669"/>
    <property type="project" value="TreeGrafter"/>
</dbReference>
<evidence type="ECO:0000256" key="6">
    <source>
        <dbReference type="ARBA" id="ARBA00022679"/>
    </source>
</evidence>
<evidence type="ECO:0000256" key="1">
    <source>
        <dbReference type="ARBA" id="ARBA00004623"/>
    </source>
</evidence>
<name>A0A232LSY1_9EURO</name>
<dbReference type="PROSITE" id="PS50011">
    <property type="entry name" value="PROTEIN_KINASE_DOM"/>
    <property type="match status" value="1"/>
</dbReference>
<keyword evidence="10" id="KW-0072">Autophagy</keyword>
<dbReference type="OrthoDB" id="10252171at2759"/>
<dbReference type="Gene3D" id="1.10.510.10">
    <property type="entry name" value="Transferase(Phosphotransferase) domain 1"/>
    <property type="match status" value="1"/>
</dbReference>
<dbReference type="GO" id="GO:0005776">
    <property type="term" value="C:autophagosome"/>
    <property type="evidence" value="ECO:0007669"/>
    <property type="project" value="TreeGrafter"/>
</dbReference>
<keyword evidence="6" id="KW-0808">Transferase</keyword>
<evidence type="ECO:0000259" key="15">
    <source>
        <dbReference type="PROSITE" id="PS50011"/>
    </source>
</evidence>
<dbReference type="Proteomes" id="UP000243515">
    <property type="component" value="Unassembled WGS sequence"/>
</dbReference>
<keyword evidence="8" id="KW-0418">Kinase</keyword>
<comment type="catalytic activity">
    <reaction evidence="12">
        <text>L-threonyl-[protein] + ATP = O-phospho-L-threonyl-[protein] + ADP + H(+)</text>
        <dbReference type="Rhea" id="RHEA:46608"/>
        <dbReference type="Rhea" id="RHEA-COMP:11060"/>
        <dbReference type="Rhea" id="RHEA-COMP:11605"/>
        <dbReference type="ChEBI" id="CHEBI:15378"/>
        <dbReference type="ChEBI" id="CHEBI:30013"/>
        <dbReference type="ChEBI" id="CHEBI:30616"/>
        <dbReference type="ChEBI" id="CHEBI:61977"/>
        <dbReference type="ChEBI" id="CHEBI:456216"/>
        <dbReference type="EC" id="2.7.11.1"/>
    </reaction>
</comment>
<evidence type="ECO:0000256" key="10">
    <source>
        <dbReference type="ARBA" id="ARBA00023006"/>
    </source>
</evidence>
<dbReference type="GO" id="GO:0004674">
    <property type="term" value="F:protein serine/threonine kinase activity"/>
    <property type="evidence" value="ECO:0007669"/>
    <property type="project" value="UniProtKB-KW"/>
</dbReference>
<keyword evidence="17" id="KW-1185">Reference proteome</keyword>
<gene>
    <name evidence="16" type="ORF">Egran_04999</name>
</gene>
<dbReference type="PANTHER" id="PTHR24348">
    <property type="entry name" value="SERINE/THREONINE-PROTEIN KINASE UNC-51-RELATED"/>
    <property type="match status" value="1"/>
</dbReference>
<keyword evidence="5" id="KW-0723">Serine/threonine-protein kinase</keyword>
<keyword evidence="7" id="KW-0547">Nucleotide-binding</keyword>
<evidence type="ECO:0000256" key="7">
    <source>
        <dbReference type="ARBA" id="ARBA00022741"/>
    </source>
</evidence>
<dbReference type="InterPro" id="IPR000719">
    <property type="entry name" value="Prot_kinase_dom"/>
</dbReference>
<protein>
    <recommendedName>
        <fullName evidence="3">Serine/threonine-protein kinase ATG1</fullName>
        <ecNumber evidence="2">2.7.11.1</ecNumber>
    </recommendedName>
    <alternativeName>
        <fullName evidence="11">Autophagy-related protein 1</fullName>
    </alternativeName>
    <alternativeName>
        <fullName evidence="4">Serine/threonine-protein kinase atg1</fullName>
    </alternativeName>
</protein>
<evidence type="ECO:0000256" key="8">
    <source>
        <dbReference type="ARBA" id="ARBA00022777"/>
    </source>
</evidence>
<dbReference type="GO" id="GO:0005524">
    <property type="term" value="F:ATP binding"/>
    <property type="evidence" value="ECO:0007669"/>
    <property type="project" value="UniProtKB-KW"/>
</dbReference>
<dbReference type="SMART" id="SM00220">
    <property type="entry name" value="S_TKc"/>
    <property type="match status" value="1"/>
</dbReference>
<sequence>MARLPDLVQDSKLETHFLPSGDGSVQTVHTYHEPDPTSRRQLVSRSEHWQRQGKIGGGSSASVWLEKCTKGGHGDVEVRAIKQIETHRHSGQMLDFSRELEAIAKFKYEGCFVKSFGWYESPEYLFIAMEYLELGDLHTYLDREPPLPEHEAKEVTYQILYGLYFMHNNGFAHRDLKPNNILLKSCPPNDWWIKIADFGISKRIDDGLGKSTTFKGTLGYIAPELHGFIEKGSPYAVDIWAVGEIAFQMLTKRPTFKHLGLLSVYVNNPETFPSNLLLAAQISQPGVEFIVSIMHPIPVDRITAGNALRHRWMDRSSSCHRGPAIAKQILRRRTGGICI</sequence>
<dbReference type="InterPro" id="IPR011009">
    <property type="entry name" value="Kinase-like_dom_sf"/>
</dbReference>
<dbReference type="SUPFAM" id="SSF56112">
    <property type="entry name" value="Protein kinase-like (PK-like)"/>
    <property type="match status" value="1"/>
</dbReference>
<dbReference type="GO" id="GO:0000045">
    <property type="term" value="P:autophagosome assembly"/>
    <property type="evidence" value="ECO:0007669"/>
    <property type="project" value="TreeGrafter"/>
</dbReference>
<dbReference type="InterPro" id="IPR045269">
    <property type="entry name" value="Atg1-like"/>
</dbReference>
<dbReference type="InterPro" id="IPR008271">
    <property type="entry name" value="Ser/Thr_kinase_AS"/>
</dbReference>
<accession>A0A232LSY1</accession>
<comment type="caution">
    <text evidence="16">The sequence shown here is derived from an EMBL/GenBank/DDBJ whole genome shotgun (WGS) entry which is preliminary data.</text>
</comment>
<organism evidence="16 17">
    <name type="scientific">Elaphomyces granulatus</name>
    <dbReference type="NCBI Taxonomy" id="519963"/>
    <lineage>
        <taxon>Eukaryota</taxon>
        <taxon>Fungi</taxon>
        <taxon>Dikarya</taxon>
        <taxon>Ascomycota</taxon>
        <taxon>Pezizomycotina</taxon>
        <taxon>Eurotiomycetes</taxon>
        <taxon>Eurotiomycetidae</taxon>
        <taxon>Eurotiales</taxon>
        <taxon>Elaphomycetaceae</taxon>
        <taxon>Elaphomyces</taxon>
    </lineage>
</organism>
<evidence type="ECO:0000256" key="13">
    <source>
        <dbReference type="ARBA" id="ARBA00048679"/>
    </source>
</evidence>
<dbReference type="PANTHER" id="PTHR24348:SF22">
    <property type="entry name" value="NON-SPECIFIC SERINE_THREONINE PROTEIN KINASE"/>
    <property type="match status" value="1"/>
</dbReference>
<dbReference type="GO" id="GO:0034045">
    <property type="term" value="C:phagophore assembly site membrane"/>
    <property type="evidence" value="ECO:0007669"/>
    <property type="project" value="UniProtKB-SubCell"/>
</dbReference>
<dbReference type="PROSITE" id="PS00108">
    <property type="entry name" value="PROTEIN_KINASE_ST"/>
    <property type="match status" value="1"/>
</dbReference>